<sequence>MGNKLIAAGWAIPKWGHRAHYFDEGEVQSLCGRATYFGDERVSGDYIDSLLGKGDCKKCQNILRDILTQKGLLELDESEEVIELKLEANHLINMFKNYYLTNMRSKMRKEVIEEVLTYNPLRMNKTKLKKFNMMIRKEFKRLGVKNFIF</sequence>
<accession>A0A386KJ56</accession>
<dbReference type="KEGG" id="vg:55004044"/>
<name>A0A386KJ56_9CAUD</name>
<keyword evidence="2" id="KW-1185">Reference proteome</keyword>
<dbReference type="EMBL" id="MH816966">
    <property type="protein sequence ID" value="AYD85432.1"/>
    <property type="molecule type" value="Genomic_DNA"/>
</dbReference>
<dbReference type="GeneID" id="55004044"/>
<dbReference type="Proteomes" id="UP000268320">
    <property type="component" value="Genome"/>
</dbReference>
<protein>
    <submittedName>
        <fullName evidence="1">Uncharacterized protein</fullName>
    </submittedName>
</protein>
<dbReference type="RefSeq" id="YP_009812969.1">
    <property type="nucleotide sequence ID" value="NC_048073.1"/>
</dbReference>
<evidence type="ECO:0000313" key="1">
    <source>
        <dbReference type="EMBL" id="AYD85432.1"/>
    </source>
</evidence>
<proteinExistence type="predicted"/>
<evidence type="ECO:0000313" key="2">
    <source>
        <dbReference type="Proteomes" id="UP000268320"/>
    </source>
</evidence>
<organism evidence="1 2">
    <name type="scientific">Escherichia phage FEC19</name>
    <dbReference type="NCBI Taxonomy" id="2315486"/>
    <lineage>
        <taxon>Viruses</taxon>
        <taxon>Duplodnaviria</taxon>
        <taxon>Heunggongvirae</taxon>
        <taxon>Uroviricota</taxon>
        <taxon>Caudoviricetes</taxon>
        <taxon>Lindbergviridae</taxon>
        <taxon>Wifcevirus</taxon>
        <taxon>Wifcevirus FEC19</taxon>
    </lineage>
</organism>
<reference evidence="1 2" key="1">
    <citation type="submission" date="2018-08" db="EMBL/GenBank/DDBJ databases">
        <title>Characterization and Complete Genome Sequence Analysis of a Lytic Bacteriophage FEC19 infecting Escherichia coli O157:H7.</title>
        <authorList>
            <person name="Fan C."/>
            <person name="Zhao C."/>
            <person name="Tie D."/>
            <person name="Sun Y."/>
        </authorList>
    </citation>
    <scope>NUCLEOTIDE SEQUENCE [LARGE SCALE GENOMIC DNA]</scope>
</reference>